<feature type="transmembrane region" description="Helical" evidence="1">
    <location>
        <begin position="197"/>
        <end position="217"/>
    </location>
</feature>
<dbReference type="RefSeq" id="WP_103777288.1">
    <property type="nucleotide sequence ID" value="NZ_PQLX01000005.1"/>
</dbReference>
<accession>A0A2S4RWI6</accession>
<feature type="transmembrane region" description="Helical" evidence="1">
    <location>
        <begin position="464"/>
        <end position="487"/>
    </location>
</feature>
<dbReference type="Pfam" id="PF01970">
    <property type="entry name" value="TctA"/>
    <property type="match status" value="1"/>
</dbReference>
<feature type="transmembrane region" description="Helical" evidence="1">
    <location>
        <begin position="356"/>
        <end position="381"/>
    </location>
</feature>
<evidence type="ECO:0000313" key="3">
    <source>
        <dbReference type="EMBL" id="POU64654.1"/>
    </source>
</evidence>
<dbReference type="AlphaFoldDB" id="A0A2S4RWI6"/>
<evidence type="ECO:0000256" key="1">
    <source>
        <dbReference type="SAM" id="Phobius"/>
    </source>
</evidence>
<keyword evidence="1" id="KW-0472">Membrane</keyword>
<name>A0A2S4RWI6_CITAM</name>
<dbReference type="InterPro" id="IPR002823">
    <property type="entry name" value="DUF112_TM"/>
</dbReference>
<feature type="transmembrane region" description="Helical" evidence="1">
    <location>
        <begin position="20"/>
        <end position="50"/>
    </location>
</feature>
<keyword evidence="1" id="KW-0812">Transmembrane</keyword>
<protein>
    <submittedName>
        <fullName evidence="3">C4-dicarboxylate ABC transporter permease</fullName>
    </submittedName>
</protein>
<proteinExistence type="predicted"/>
<comment type="caution">
    <text evidence="3">The sequence shown here is derived from an EMBL/GenBank/DDBJ whole genome shotgun (WGS) entry which is preliminary data.</text>
</comment>
<dbReference type="Proteomes" id="UP000237003">
    <property type="component" value="Unassembled WGS sequence"/>
</dbReference>
<feature type="transmembrane region" description="Helical" evidence="1">
    <location>
        <begin position="62"/>
        <end position="85"/>
    </location>
</feature>
<feature type="transmembrane region" description="Helical" evidence="1">
    <location>
        <begin position="387"/>
        <end position="407"/>
    </location>
</feature>
<dbReference type="OrthoDB" id="9781349at2"/>
<evidence type="ECO:0000313" key="4">
    <source>
        <dbReference type="Proteomes" id="UP000237003"/>
    </source>
</evidence>
<organism evidence="3 4">
    <name type="scientific">Citrobacter amalonaticus</name>
    <dbReference type="NCBI Taxonomy" id="35703"/>
    <lineage>
        <taxon>Bacteria</taxon>
        <taxon>Pseudomonadati</taxon>
        <taxon>Pseudomonadota</taxon>
        <taxon>Gammaproteobacteria</taxon>
        <taxon>Enterobacterales</taxon>
        <taxon>Enterobacteriaceae</taxon>
        <taxon>Citrobacter</taxon>
    </lineage>
</organism>
<dbReference type="EMBL" id="PQLX01000005">
    <property type="protein sequence ID" value="POU64654.1"/>
    <property type="molecule type" value="Genomic_DNA"/>
</dbReference>
<sequence>MSQFDLILGGVNSLLAHPEAILFSMIGVWLGILVGALPGLTVTMSVAVMLPFTYGMDPISGLLIISGVFFGGVYGGSIIAILLRIPGTPAAAATAIDGYELTKKGQAGVALGTATFSSFFGGSLSIIVLMFLSPILAEVALKFSAAETFALAVFGLSIIASISGESLIKGLIAGVGGLLVATIGLDPMGGFPRFTGGFVELMNVPFIPVMIGLFATAEVLKSLEKDEVVSKTVQYAIGRIIPPWSTFKRLIVTLLRSSGLGVFIGMIPGAGADIAAFVSYNEAKRFARPEDQFGKGELKAVSACEAGANGCTGGALLPMLTLGIPGDATTAVMLGALTLQGMQPGPRLFTEHSDTVYMLFVGMLFCYLMLLILGLVSVRFIAKMINIPKSVLTPLILALCIVGTYALNNSMFDVGIMLVAGVIGYFMQKGGFPASPVVLALIMGPMAESNFRRAMSLSNGSFDFIYTRPITATLLLLAMLTLFGPMVRKAIAARRARKNQLLS</sequence>
<evidence type="ECO:0000259" key="2">
    <source>
        <dbReference type="Pfam" id="PF01970"/>
    </source>
</evidence>
<reference evidence="3 4" key="1">
    <citation type="submission" date="2018-01" db="EMBL/GenBank/DDBJ databases">
        <title>Complete genome sequences of 14 Citrobacter spp. isolated from plant in Canada.</title>
        <authorList>
            <person name="Bhandare S.G."/>
            <person name="Colavecchio A."/>
            <person name="Jeukens J."/>
            <person name="Emond-Rheault J.-G."/>
            <person name="Freschi L."/>
            <person name="Hamel J."/>
            <person name="Kukavica-Ibrulj I."/>
            <person name="Levesque R."/>
            <person name="Goodridge L."/>
        </authorList>
    </citation>
    <scope>NUCLEOTIDE SEQUENCE [LARGE SCALE GENOMIC DNA]</scope>
    <source>
        <strain evidence="3 4">S1285</strain>
    </source>
</reference>
<dbReference type="PANTHER" id="PTHR35342">
    <property type="entry name" value="TRICARBOXYLIC TRANSPORT PROTEIN"/>
    <property type="match status" value="1"/>
</dbReference>
<feature type="transmembrane region" description="Helical" evidence="1">
    <location>
        <begin position="105"/>
        <end position="132"/>
    </location>
</feature>
<feature type="transmembrane region" description="Helical" evidence="1">
    <location>
        <begin position="260"/>
        <end position="280"/>
    </location>
</feature>
<gene>
    <name evidence="3" type="ORF">C3430_15900</name>
</gene>
<feature type="domain" description="DUF112" evidence="2">
    <location>
        <begin position="21"/>
        <end position="439"/>
    </location>
</feature>
<dbReference type="PANTHER" id="PTHR35342:SF5">
    <property type="entry name" value="TRICARBOXYLIC TRANSPORT PROTEIN"/>
    <property type="match status" value="1"/>
</dbReference>
<keyword evidence="1" id="KW-1133">Transmembrane helix</keyword>
<feature type="transmembrane region" description="Helical" evidence="1">
    <location>
        <begin position="139"/>
        <end position="160"/>
    </location>
</feature>